<evidence type="ECO:0000256" key="1">
    <source>
        <dbReference type="ARBA" id="ARBA00004127"/>
    </source>
</evidence>
<evidence type="ECO:0000256" key="5">
    <source>
        <dbReference type="ARBA" id="ARBA00022927"/>
    </source>
</evidence>
<evidence type="ECO:0000256" key="3">
    <source>
        <dbReference type="ARBA" id="ARBA00022448"/>
    </source>
</evidence>
<comment type="function">
    <text evidence="9">The central subunit of the protein translocation channel SecYEG. Consists of two halves formed by TMs 1-5 and 6-10. These two domains form a lateral gate at the front which open onto the bilayer between TMs 2 and 7, and are clamped together by SecE at the back. The channel is closed by both a pore ring composed of hydrophobic SecY resides and a short helix (helix 2A) on the extracellular side of the membrane which forms a plug. The plug probably moves laterally to allow the channel to open. The ring and the pore may move independently.</text>
</comment>
<reference evidence="14" key="1">
    <citation type="journal article" date="2022" name="Nat. Microbiol.">
        <title>Unique mobile elements and scalable gene flow at the prokaryote-eukaryote boundary revealed by circularized Asgard archaea genomes.</title>
        <authorList>
            <person name="Wu F."/>
            <person name="Speth D.R."/>
            <person name="Philosof A."/>
            <person name="Cremiere A."/>
            <person name="Narayanan A."/>
            <person name="Barco R.A."/>
            <person name="Connon S.A."/>
            <person name="Amend J.P."/>
            <person name="Antoshechkin I.A."/>
            <person name="Orphan V.J."/>
        </authorList>
    </citation>
    <scope>NUCLEOTIDE SEQUENCE</scope>
    <source>
        <strain evidence="14">PM71</strain>
    </source>
</reference>
<evidence type="ECO:0000256" key="11">
    <source>
        <dbReference type="RuleBase" id="RU004349"/>
    </source>
</evidence>
<dbReference type="AlphaFoldDB" id="A0A9Y1BJ07"/>
<dbReference type="SUPFAM" id="SSF103491">
    <property type="entry name" value="Preprotein translocase SecY subunit"/>
    <property type="match status" value="1"/>
</dbReference>
<dbReference type="PROSITE" id="PS00755">
    <property type="entry name" value="SECY_1"/>
    <property type="match status" value="1"/>
</dbReference>
<evidence type="ECO:0000256" key="8">
    <source>
        <dbReference type="ARBA" id="ARBA00023136"/>
    </source>
</evidence>
<keyword evidence="4 10" id="KW-0812">Transmembrane</keyword>
<dbReference type="Gene3D" id="1.10.3370.10">
    <property type="entry name" value="SecY subunit domain"/>
    <property type="match status" value="1"/>
</dbReference>
<keyword evidence="6 12" id="KW-1133">Transmembrane helix</keyword>
<dbReference type="NCBIfam" id="NF006341">
    <property type="entry name" value="PRK08568.1-5"/>
    <property type="match status" value="1"/>
</dbReference>
<dbReference type="Pfam" id="PF10559">
    <property type="entry name" value="Plug_translocon"/>
    <property type="match status" value="1"/>
</dbReference>
<dbReference type="InterPro" id="IPR019561">
    <property type="entry name" value="Translocon_Sec61/SecY_plug_dom"/>
</dbReference>
<feature type="transmembrane region" description="Helical" evidence="12">
    <location>
        <begin position="144"/>
        <end position="164"/>
    </location>
</feature>
<evidence type="ECO:0000256" key="4">
    <source>
        <dbReference type="ARBA" id="ARBA00022692"/>
    </source>
</evidence>
<evidence type="ECO:0000256" key="7">
    <source>
        <dbReference type="ARBA" id="ARBA00023010"/>
    </source>
</evidence>
<evidence type="ECO:0000259" key="13">
    <source>
        <dbReference type="Pfam" id="PF10559"/>
    </source>
</evidence>
<accession>A0A9Y1BJ07</accession>
<name>A0A9Y1BJ07_9ARCH</name>
<sequence length="480" mass="53158">MASKFLAIFKPFQRFTFEVKKPERKLSFKAKLFWTFGILILYLAMLNIPLVGFKETQGTDPFYAMRAILASQRGTLAELGIGPIVTAGLIMQLLVGSQIIKVDFSNPEERALYTGAQKIMSILMLLFEALAYILGGAYGEDLGFAQQTLFLVQLVAAGFVIMMMDEVIQKGYGLGSGISLFIATSVSFNIVDGMFNLTPDQYGLARGAVIAFFQSIIREENTVMQSINRTGRTPDIIGLVATIVVFAMVMYVDGIRIEIPVQHSQYKMPARYPIKFLYTSNIPVILVSALFANIYFISNLLDNKWDANDPGIRGFLVTFFGEWDTIGDTQQSRPINGLASFTTAPYGPEQIVEQPWQAVTYFILMVILCGVFSRIWIDTAGMSSRNVAKQLLDADMQIPGFRRNPRIVEKYLDRYIPTAAWLGGFFIGVLAAFADFLGALGTGTGILLTVGILKQYYEIFASEQVAETVPALAGFLGIKK</sequence>
<keyword evidence="3 10" id="KW-0813">Transport</keyword>
<dbReference type="PIRSF" id="PIRSF004557">
    <property type="entry name" value="SecY"/>
    <property type="match status" value="1"/>
</dbReference>
<feature type="transmembrane region" description="Helical" evidence="12">
    <location>
        <begin position="119"/>
        <end position="138"/>
    </location>
</feature>
<dbReference type="PANTHER" id="PTHR10906">
    <property type="entry name" value="SECY/SEC61-ALPHA FAMILY MEMBER"/>
    <property type="match status" value="1"/>
</dbReference>
<dbReference type="PROSITE" id="PS00756">
    <property type="entry name" value="SECY_2"/>
    <property type="match status" value="1"/>
</dbReference>
<evidence type="ECO:0000256" key="10">
    <source>
        <dbReference type="RuleBase" id="RU003484"/>
    </source>
</evidence>
<dbReference type="EMBL" id="CP084166">
    <property type="protein sequence ID" value="UJG39756.1"/>
    <property type="molecule type" value="Genomic_DNA"/>
</dbReference>
<evidence type="ECO:0000256" key="9">
    <source>
        <dbReference type="RuleBase" id="RU000537"/>
    </source>
</evidence>
<feature type="transmembrane region" description="Helical" evidence="12">
    <location>
        <begin position="411"/>
        <end position="430"/>
    </location>
</feature>
<gene>
    <name evidence="14" type="primary">secY</name>
    <name evidence="14" type="ORF">K9W45_07765</name>
</gene>
<protein>
    <recommendedName>
        <fullName evidence="9">Protein translocase subunit SecY</fullName>
    </recommendedName>
</protein>
<dbReference type="GO" id="GO:0016020">
    <property type="term" value="C:membrane"/>
    <property type="evidence" value="ECO:0007669"/>
    <property type="project" value="UniProtKB-SubCell"/>
</dbReference>
<dbReference type="GO" id="GO:0012505">
    <property type="term" value="C:endomembrane system"/>
    <property type="evidence" value="ECO:0007669"/>
    <property type="project" value="UniProtKB-SubCell"/>
</dbReference>
<proteinExistence type="inferred from homology"/>
<keyword evidence="7 10" id="KW-0811">Translocation</keyword>
<feature type="transmembrane region" description="Helical" evidence="12">
    <location>
        <begin position="32"/>
        <end position="53"/>
    </location>
</feature>
<organism evidence="14">
    <name type="scientific">Candidatus Heimdallarchaeum aukensis</name>
    <dbReference type="NCBI Taxonomy" id="2876573"/>
    <lineage>
        <taxon>Archaea</taxon>
        <taxon>Promethearchaeati</taxon>
        <taxon>Candidatus Heimdallarchaeota</taxon>
        <taxon>Candidatus Heimdallarchaeia (ex Rinke et al. 2021) (nom. nud.)</taxon>
        <taxon>Candidatus Heimdallarchaeales</taxon>
        <taxon>Candidatus Heimdallarchaeaceae</taxon>
        <taxon>Candidatus Heimdallarchaeum</taxon>
    </lineage>
</organism>
<feature type="transmembrane region" description="Helical" evidence="12">
    <location>
        <begin position="79"/>
        <end position="99"/>
    </location>
</feature>
<dbReference type="Pfam" id="PF00344">
    <property type="entry name" value="SecY"/>
    <property type="match status" value="1"/>
</dbReference>
<feature type="domain" description="Translocon Sec61/SecY plug" evidence="13">
    <location>
        <begin position="40"/>
        <end position="74"/>
    </location>
</feature>
<keyword evidence="5 10" id="KW-0653">Protein transport</keyword>
<dbReference type="GO" id="GO:0015031">
    <property type="term" value="P:protein transport"/>
    <property type="evidence" value="ECO:0007669"/>
    <property type="project" value="UniProtKB-KW"/>
</dbReference>
<evidence type="ECO:0000313" key="14">
    <source>
        <dbReference type="EMBL" id="UJG39756.1"/>
    </source>
</evidence>
<evidence type="ECO:0000256" key="12">
    <source>
        <dbReference type="SAM" id="Phobius"/>
    </source>
</evidence>
<comment type="subcellular location">
    <subcellularLocation>
        <location evidence="1">Endomembrane system</location>
        <topology evidence="1">Multi-pass membrane protein</topology>
    </subcellularLocation>
    <subcellularLocation>
        <location evidence="10">Membrane</location>
        <topology evidence="10">Multi-pass membrane protein</topology>
    </subcellularLocation>
</comment>
<dbReference type="InterPro" id="IPR030659">
    <property type="entry name" value="SecY_CS"/>
</dbReference>
<comment type="similarity">
    <text evidence="2 11">Belongs to the SecY/SEC61-alpha family.</text>
</comment>
<keyword evidence="8 12" id="KW-0472">Membrane</keyword>
<dbReference type="PRINTS" id="PR00303">
    <property type="entry name" value="SECYTRNLCASE"/>
</dbReference>
<feature type="transmembrane region" description="Helical" evidence="12">
    <location>
        <begin position="358"/>
        <end position="377"/>
    </location>
</feature>
<dbReference type="Proteomes" id="UP001201020">
    <property type="component" value="Chromosome"/>
</dbReference>
<feature type="transmembrane region" description="Helical" evidence="12">
    <location>
        <begin position="236"/>
        <end position="255"/>
    </location>
</feature>
<feature type="transmembrane region" description="Helical" evidence="12">
    <location>
        <begin position="276"/>
        <end position="297"/>
    </location>
</feature>
<dbReference type="InterPro" id="IPR023201">
    <property type="entry name" value="SecY_dom_sf"/>
</dbReference>
<dbReference type="NCBIfam" id="TIGR00967">
    <property type="entry name" value="3a0501s007"/>
    <property type="match status" value="1"/>
</dbReference>
<dbReference type="InterPro" id="IPR002208">
    <property type="entry name" value="SecY/SEC61-alpha"/>
</dbReference>
<evidence type="ECO:0000256" key="2">
    <source>
        <dbReference type="ARBA" id="ARBA00005751"/>
    </source>
</evidence>
<feature type="transmembrane region" description="Helical" evidence="12">
    <location>
        <begin position="171"/>
        <end position="191"/>
    </location>
</feature>
<evidence type="ECO:0000256" key="6">
    <source>
        <dbReference type="ARBA" id="ARBA00022989"/>
    </source>
</evidence>